<evidence type="ECO:0008006" key="5">
    <source>
        <dbReference type="Google" id="ProtNLM"/>
    </source>
</evidence>
<organism evidence="3 4">
    <name type="scientific">Candidatus Caccopulliclostridium gallistercoris</name>
    <dbReference type="NCBI Taxonomy" id="2840719"/>
    <lineage>
        <taxon>Bacteria</taxon>
        <taxon>Bacillati</taxon>
        <taxon>Bacillota</taxon>
        <taxon>Clostridia</taxon>
        <taxon>Candidatus Caccopulliclostridium</taxon>
    </lineage>
</organism>
<dbReference type="AlphaFoldDB" id="A0A9D1SZB9"/>
<evidence type="ECO:0000256" key="2">
    <source>
        <dbReference type="SAM" id="Phobius"/>
    </source>
</evidence>
<proteinExistence type="predicted"/>
<sequence>MERKKIFDILDIISLVLIIPVLLLGIFCSLLMFSAKQNNGVPSMFGYSVVTIDEDIASEEHPDFTSGTKVLTRSVNAESLTIGDYISFYEYVPTVDGEEAEPSDIKFRRIIEVYEQVDEETNAVTYFYSTGDVEGNRDEYTDSEGATRIAYISSDYVIGIYSQTGGFLVNLYSFCASTTGVICLVVLPAAVVLALAAVSLVEQIVRSSKEKKENRKRLIESEKLLQGEALATAGNMNLNSNVPPKAPAGAVPPKAPQAASTNAVPPKAPPPTPPKAPENKAATPSKPAAAPKAAPPVKAEAPKAAKTTAKAEAPKAAKTTAKAAPAKPAAAPKAAPAKPATPPPKPTDKK</sequence>
<keyword evidence="2" id="KW-1133">Transmembrane helix</keyword>
<reference evidence="3" key="2">
    <citation type="journal article" date="2021" name="PeerJ">
        <title>Extensive microbial diversity within the chicken gut microbiome revealed by metagenomics and culture.</title>
        <authorList>
            <person name="Gilroy R."/>
            <person name="Ravi A."/>
            <person name="Getino M."/>
            <person name="Pursley I."/>
            <person name="Horton D.L."/>
            <person name="Alikhan N.F."/>
            <person name="Baker D."/>
            <person name="Gharbi K."/>
            <person name="Hall N."/>
            <person name="Watson M."/>
            <person name="Adriaenssens E.M."/>
            <person name="Foster-Nyarko E."/>
            <person name="Jarju S."/>
            <person name="Secka A."/>
            <person name="Antonio M."/>
            <person name="Oren A."/>
            <person name="Chaudhuri R.R."/>
            <person name="La Ragione R."/>
            <person name="Hildebrand F."/>
            <person name="Pallen M.J."/>
        </authorList>
    </citation>
    <scope>NUCLEOTIDE SEQUENCE</scope>
    <source>
        <strain evidence="3">CHK186-9395</strain>
    </source>
</reference>
<dbReference type="EMBL" id="DVOJ01000013">
    <property type="protein sequence ID" value="HIV01586.1"/>
    <property type="molecule type" value="Genomic_DNA"/>
</dbReference>
<feature type="transmembrane region" description="Helical" evidence="2">
    <location>
        <begin position="12"/>
        <end position="35"/>
    </location>
</feature>
<gene>
    <name evidence="3" type="ORF">IAA62_03425</name>
</gene>
<evidence type="ECO:0000313" key="4">
    <source>
        <dbReference type="Proteomes" id="UP000886861"/>
    </source>
</evidence>
<dbReference type="Proteomes" id="UP000886861">
    <property type="component" value="Unassembled WGS sequence"/>
</dbReference>
<feature type="compositionally biased region" description="Low complexity" evidence="1">
    <location>
        <begin position="279"/>
        <end position="338"/>
    </location>
</feature>
<dbReference type="PRINTS" id="PR01217">
    <property type="entry name" value="PRICHEXTENSN"/>
</dbReference>
<accession>A0A9D1SZB9</accession>
<protein>
    <recommendedName>
        <fullName evidence="5">Signal peptidase I</fullName>
    </recommendedName>
</protein>
<comment type="caution">
    <text evidence="3">The sequence shown here is derived from an EMBL/GenBank/DDBJ whole genome shotgun (WGS) entry which is preliminary data.</text>
</comment>
<evidence type="ECO:0000256" key="1">
    <source>
        <dbReference type="SAM" id="MobiDB-lite"/>
    </source>
</evidence>
<feature type="compositionally biased region" description="Pro residues" evidence="1">
    <location>
        <begin position="266"/>
        <end position="276"/>
    </location>
</feature>
<feature type="region of interest" description="Disordered" evidence="1">
    <location>
        <begin position="235"/>
        <end position="350"/>
    </location>
</feature>
<feature type="compositionally biased region" description="Pro residues" evidence="1">
    <location>
        <begin position="339"/>
        <end position="350"/>
    </location>
</feature>
<name>A0A9D1SZB9_9FIRM</name>
<evidence type="ECO:0000313" key="3">
    <source>
        <dbReference type="EMBL" id="HIV01586.1"/>
    </source>
</evidence>
<keyword evidence="2" id="KW-0812">Transmembrane</keyword>
<reference evidence="3" key="1">
    <citation type="submission" date="2020-10" db="EMBL/GenBank/DDBJ databases">
        <authorList>
            <person name="Gilroy R."/>
        </authorList>
    </citation>
    <scope>NUCLEOTIDE SEQUENCE</scope>
    <source>
        <strain evidence="3">CHK186-9395</strain>
    </source>
</reference>
<feature type="compositionally biased region" description="Low complexity" evidence="1">
    <location>
        <begin position="247"/>
        <end position="265"/>
    </location>
</feature>
<feature type="transmembrane region" description="Helical" evidence="2">
    <location>
        <begin position="171"/>
        <end position="201"/>
    </location>
</feature>
<keyword evidence="2" id="KW-0472">Membrane</keyword>